<sequence>MPTYSVSWPRYCALVRRHAHVDDARVTDALDTLEANDLVTTTDGTYALTDHGHDAITQAARSLAIVTGHDLVVTDGGTTIPSHTAAASKLDTVLQAAEPALADEELELLDAVSTYLRNTDGFVVETHAEPTIRSHALDVIATTEDGHGAPIGDVLDTLAQEYGAKRAMTALLDLLVQGDCYQPQPATLRRVDNDTVETGGDQ</sequence>
<name>A0AAE4F202_9EURY</name>
<organism evidence="1 2">
    <name type="scientific">Haloarcula terrestris</name>
    <dbReference type="NCBI Taxonomy" id="2950533"/>
    <lineage>
        <taxon>Archaea</taxon>
        <taxon>Methanobacteriati</taxon>
        <taxon>Methanobacteriota</taxon>
        <taxon>Stenosarchaea group</taxon>
        <taxon>Halobacteria</taxon>
        <taxon>Halobacteriales</taxon>
        <taxon>Haloarculaceae</taxon>
        <taxon>Haloarcula</taxon>
    </lineage>
</organism>
<dbReference type="AlphaFoldDB" id="A0AAE4F202"/>
<accession>A0AAE4F202</accession>
<gene>
    <name evidence="1" type="ORF">NDI54_18750</name>
</gene>
<keyword evidence="2" id="KW-1185">Reference proteome</keyword>
<dbReference type="EMBL" id="JAMQOM010000013">
    <property type="protein sequence ID" value="MDS0223382.1"/>
    <property type="molecule type" value="Genomic_DNA"/>
</dbReference>
<evidence type="ECO:0000313" key="1">
    <source>
        <dbReference type="EMBL" id="MDS0223382.1"/>
    </source>
</evidence>
<evidence type="ECO:0000313" key="2">
    <source>
        <dbReference type="Proteomes" id="UP001253439"/>
    </source>
</evidence>
<dbReference type="RefSeq" id="WP_310897945.1">
    <property type="nucleotide sequence ID" value="NZ_JAMQOM010000013.1"/>
</dbReference>
<protein>
    <submittedName>
        <fullName evidence="1">Transcriptional regulator</fullName>
    </submittedName>
</protein>
<reference evidence="1 2" key="1">
    <citation type="submission" date="2022-06" db="EMBL/GenBank/DDBJ databases">
        <title>Haloarcula sp. a new haloarchaeum isolate from saline soil.</title>
        <authorList>
            <person name="Strakova D."/>
            <person name="Galisteo C."/>
            <person name="Sanchez-Porro C."/>
            <person name="Ventosa A."/>
        </authorList>
    </citation>
    <scope>NUCLEOTIDE SEQUENCE [LARGE SCALE GENOMIC DNA]</scope>
    <source>
        <strain evidence="1 2">S1AR25-5A</strain>
    </source>
</reference>
<dbReference type="Proteomes" id="UP001253439">
    <property type="component" value="Unassembled WGS sequence"/>
</dbReference>
<proteinExistence type="predicted"/>
<comment type="caution">
    <text evidence="1">The sequence shown here is derived from an EMBL/GenBank/DDBJ whole genome shotgun (WGS) entry which is preliminary data.</text>
</comment>